<organism evidence="2 3">
    <name type="scientific">Acrobeloides nanus</name>
    <dbReference type="NCBI Taxonomy" id="290746"/>
    <lineage>
        <taxon>Eukaryota</taxon>
        <taxon>Metazoa</taxon>
        <taxon>Ecdysozoa</taxon>
        <taxon>Nematoda</taxon>
        <taxon>Chromadorea</taxon>
        <taxon>Rhabditida</taxon>
        <taxon>Tylenchina</taxon>
        <taxon>Cephalobomorpha</taxon>
        <taxon>Cephaloboidea</taxon>
        <taxon>Cephalobidae</taxon>
        <taxon>Acrobeloides</taxon>
    </lineage>
</organism>
<evidence type="ECO:0000313" key="2">
    <source>
        <dbReference type="Proteomes" id="UP000887540"/>
    </source>
</evidence>
<dbReference type="Proteomes" id="UP000887540">
    <property type="component" value="Unplaced"/>
</dbReference>
<feature type="region of interest" description="Disordered" evidence="1">
    <location>
        <begin position="1"/>
        <end position="143"/>
    </location>
</feature>
<feature type="compositionally biased region" description="Basic and acidic residues" evidence="1">
    <location>
        <begin position="42"/>
        <end position="53"/>
    </location>
</feature>
<feature type="compositionally biased region" description="Polar residues" evidence="1">
    <location>
        <begin position="1"/>
        <end position="11"/>
    </location>
</feature>
<name>A0A914CRQ0_9BILA</name>
<reference evidence="3" key="1">
    <citation type="submission" date="2022-11" db="UniProtKB">
        <authorList>
            <consortium name="WormBaseParasite"/>
        </authorList>
    </citation>
    <scope>IDENTIFICATION</scope>
</reference>
<keyword evidence="2" id="KW-1185">Reference proteome</keyword>
<evidence type="ECO:0000313" key="3">
    <source>
        <dbReference type="WBParaSite" id="ACRNAN_scaffold1324.g27847.t1"/>
    </source>
</evidence>
<feature type="compositionally biased region" description="Basic and acidic residues" evidence="1">
    <location>
        <begin position="113"/>
        <end position="124"/>
    </location>
</feature>
<dbReference type="AlphaFoldDB" id="A0A914CRQ0"/>
<dbReference type="WBParaSite" id="ACRNAN_scaffold1324.g27847.t1">
    <property type="protein sequence ID" value="ACRNAN_scaffold1324.g27847.t1"/>
    <property type="gene ID" value="ACRNAN_scaffold1324.g27847"/>
</dbReference>
<accession>A0A914CRQ0</accession>
<sequence length="143" mass="15921">MPYMNGKSNGQIALKHPTTELTTPLENEEEDTTEFEEEELRQEEQNNLRHSPTEDEDEPISTERQNLKIPVTPATAQISPFPDEVDVSPSPETDSGTEGHFDENFTSPLPKTRLPEQGETESLHINDPNEFPPLGASIPIVTG</sequence>
<proteinExistence type="predicted"/>
<protein>
    <submittedName>
        <fullName evidence="3">Uncharacterized protein</fullName>
    </submittedName>
</protein>
<feature type="compositionally biased region" description="Acidic residues" evidence="1">
    <location>
        <begin position="26"/>
        <end position="41"/>
    </location>
</feature>
<evidence type="ECO:0000256" key="1">
    <source>
        <dbReference type="SAM" id="MobiDB-lite"/>
    </source>
</evidence>